<keyword evidence="3" id="KW-1185">Reference proteome</keyword>
<reference evidence="4" key="2">
    <citation type="submission" date="2025-08" db="UniProtKB">
        <authorList>
            <consortium name="RefSeq"/>
        </authorList>
    </citation>
    <scope>IDENTIFICATION</scope>
    <source>
        <tissue evidence="4">Young leaves</tissue>
    </source>
</reference>
<dbReference type="Proteomes" id="UP000694853">
    <property type="component" value="Unplaced"/>
</dbReference>
<dbReference type="Pfam" id="PF02458">
    <property type="entry name" value="Transferase"/>
    <property type="match status" value="1"/>
</dbReference>
<reference evidence="3" key="1">
    <citation type="journal article" date="2019" name="Toxins">
        <title>Detection of Abrin-Like and Prepropulchellin-Like Toxin Genes and Transcripts Using Whole Genome Sequencing and Full-Length Transcript Sequencing of Abrus precatorius.</title>
        <authorList>
            <person name="Hovde B.T."/>
            <person name="Daligault H.E."/>
            <person name="Hanschen E.R."/>
            <person name="Kunde Y.A."/>
            <person name="Johnson M.B."/>
            <person name="Starkenburg S.R."/>
            <person name="Johnson S.L."/>
        </authorList>
    </citation>
    <scope>NUCLEOTIDE SEQUENCE [LARGE SCALE GENOMIC DNA]</scope>
</reference>
<evidence type="ECO:0000256" key="2">
    <source>
        <dbReference type="ARBA" id="ARBA00023315"/>
    </source>
</evidence>
<proteinExistence type="predicted"/>
<dbReference type="InterPro" id="IPR023213">
    <property type="entry name" value="CAT-like_dom_sf"/>
</dbReference>
<gene>
    <name evidence="4" type="primary">LOC113860889</name>
</gene>
<dbReference type="InterPro" id="IPR051504">
    <property type="entry name" value="Plant_metabolite_acyltrans"/>
</dbReference>
<accession>A0A8B8KZ26</accession>
<name>A0A8B8KZ26_ABRPR</name>
<dbReference type="GO" id="GO:0016747">
    <property type="term" value="F:acyltransferase activity, transferring groups other than amino-acyl groups"/>
    <property type="evidence" value="ECO:0007669"/>
    <property type="project" value="UniProtKB-ARBA"/>
</dbReference>
<evidence type="ECO:0000313" key="3">
    <source>
        <dbReference type="Proteomes" id="UP000694853"/>
    </source>
</evidence>
<keyword evidence="1" id="KW-0808">Transferase</keyword>
<protein>
    <submittedName>
        <fullName evidence="4">Coumaroyl-CoA:anthocyanidin 3-O-glucoside-6''-O-coumaroyltransferase 1-like</fullName>
    </submittedName>
</protein>
<dbReference type="GeneID" id="113860889"/>
<organism evidence="3 4">
    <name type="scientific">Abrus precatorius</name>
    <name type="common">Indian licorice</name>
    <name type="synonym">Glycine abrus</name>
    <dbReference type="NCBI Taxonomy" id="3816"/>
    <lineage>
        <taxon>Eukaryota</taxon>
        <taxon>Viridiplantae</taxon>
        <taxon>Streptophyta</taxon>
        <taxon>Embryophyta</taxon>
        <taxon>Tracheophyta</taxon>
        <taxon>Spermatophyta</taxon>
        <taxon>Magnoliopsida</taxon>
        <taxon>eudicotyledons</taxon>
        <taxon>Gunneridae</taxon>
        <taxon>Pentapetalae</taxon>
        <taxon>rosids</taxon>
        <taxon>fabids</taxon>
        <taxon>Fabales</taxon>
        <taxon>Fabaceae</taxon>
        <taxon>Papilionoideae</taxon>
        <taxon>50 kb inversion clade</taxon>
        <taxon>NPAAA clade</taxon>
        <taxon>indigoferoid/millettioid clade</taxon>
        <taxon>Abreae</taxon>
        <taxon>Abrus</taxon>
    </lineage>
</organism>
<dbReference type="Gene3D" id="3.30.559.10">
    <property type="entry name" value="Chloramphenicol acetyltransferase-like domain"/>
    <property type="match status" value="2"/>
</dbReference>
<sequence length="468" mass="52656">MAQTVKVIEQCQISPPPGSVPSTSIPLTFLDLPWLCCPPIKRIFLYEFPYSTQYFFQTFLPTLKHSLSLTLQHFFPFSANLVFPPKPNKPHILYSHDDCISFTVVESTADFTKLVSDSPRDVKDLHPFVPLLPSSRTLEDGTFLFPLMAIQVTVMSNSAFSICITFSHVVADGRAFHHFMKFWASICKSKGDLAFLEGSLSLPLHNRNIIDDPISLKPIFSEELWNLSLQNLNSKGLIHDVPSDMVRHMIVLSHDHIEKLKRWVSVRCKSHDPATLHITTFVVTCSLIWVCKVKSEEIKDGIILPNNDESYVLTFVADCRNRPQLSTQLEYFGNCLVSGNVVLKRSTLVAGNGILEAAIAIGSKVRYMQCEIFEGAETLMSNLTEFDKLGQHVTVIAGSPKLEVYETDFGWGKPKRSEVVNVEISGTISFSDCRDEEGKIEVGLALQKIQMKKFCTILQEQLREIAIL</sequence>
<dbReference type="KEGG" id="aprc:113860889"/>
<dbReference type="RefSeq" id="XP_027349241.1">
    <property type="nucleotide sequence ID" value="XM_027493440.1"/>
</dbReference>
<evidence type="ECO:0000313" key="4">
    <source>
        <dbReference type="RefSeq" id="XP_027349241.1"/>
    </source>
</evidence>
<dbReference type="AlphaFoldDB" id="A0A8B8KZ26"/>
<evidence type="ECO:0000256" key="1">
    <source>
        <dbReference type="ARBA" id="ARBA00022679"/>
    </source>
</evidence>
<dbReference type="PANTHER" id="PTHR31625">
    <property type="match status" value="1"/>
</dbReference>
<keyword evidence="2" id="KW-0012">Acyltransferase</keyword>
<dbReference type="OrthoDB" id="1862401at2759"/>